<reference evidence="2 3" key="1">
    <citation type="submission" date="2020-08" db="EMBL/GenBank/DDBJ databases">
        <title>A Genomic Blueprint of the Chicken Gut Microbiome.</title>
        <authorList>
            <person name="Gilroy R."/>
            <person name="Ravi A."/>
            <person name="Getino M."/>
            <person name="Pursley I."/>
            <person name="Horton D.L."/>
            <person name="Alikhan N.-F."/>
            <person name="Baker D."/>
            <person name="Gharbi K."/>
            <person name="Hall N."/>
            <person name="Watson M."/>
            <person name="Adriaenssens E.M."/>
            <person name="Foster-Nyarko E."/>
            <person name="Jarju S."/>
            <person name="Secka A."/>
            <person name="Antonio M."/>
            <person name="Oren A."/>
            <person name="Chaudhuri R."/>
            <person name="La Ragione R.M."/>
            <person name="Hildebrand F."/>
            <person name="Pallen M.J."/>
        </authorList>
    </citation>
    <scope>NUCLEOTIDE SEQUENCE [LARGE SCALE GENOMIC DNA]</scope>
    <source>
        <strain evidence="2 3">Sa1CUA4</strain>
    </source>
</reference>
<dbReference type="EMBL" id="JACSPM010000001">
    <property type="protein sequence ID" value="MBD8022441.1"/>
    <property type="molecule type" value="Genomic_DNA"/>
</dbReference>
<evidence type="ECO:0000313" key="2">
    <source>
        <dbReference type="EMBL" id="MBD8022441.1"/>
    </source>
</evidence>
<name>A0ABR8WZD0_9MICO</name>
<feature type="transmembrane region" description="Helical" evidence="1">
    <location>
        <begin position="271"/>
        <end position="292"/>
    </location>
</feature>
<keyword evidence="1" id="KW-0812">Transmembrane</keyword>
<evidence type="ECO:0000313" key="3">
    <source>
        <dbReference type="Proteomes" id="UP000602532"/>
    </source>
</evidence>
<organism evidence="2 3">
    <name type="scientific">Microbacterium gallinarum</name>
    <dbReference type="NCBI Taxonomy" id="2762209"/>
    <lineage>
        <taxon>Bacteria</taxon>
        <taxon>Bacillati</taxon>
        <taxon>Actinomycetota</taxon>
        <taxon>Actinomycetes</taxon>
        <taxon>Micrococcales</taxon>
        <taxon>Microbacteriaceae</taxon>
        <taxon>Microbacterium</taxon>
    </lineage>
</organism>
<dbReference type="Proteomes" id="UP000602532">
    <property type="component" value="Unassembled WGS sequence"/>
</dbReference>
<protein>
    <submittedName>
        <fullName evidence="2">Uncharacterized protein</fullName>
    </submittedName>
</protein>
<gene>
    <name evidence="2" type="ORF">H9622_02415</name>
</gene>
<dbReference type="NCBIfam" id="NF038403">
    <property type="entry name" value="perm_prefix_1"/>
    <property type="match status" value="1"/>
</dbReference>
<comment type="caution">
    <text evidence="2">The sequence shown here is derived from an EMBL/GenBank/DDBJ whole genome shotgun (WGS) entry which is preliminary data.</text>
</comment>
<feature type="transmembrane region" description="Helical" evidence="1">
    <location>
        <begin position="245"/>
        <end position="265"/>
    </location>
</feature>
<keyword evidence="1" id="KW-1133">Transmembrane helix</keyword>
<sequence>MTENTDIHRLLDEAFRSIDMTADAQDLKEEMRANLLARAAELEEAGSTPADAARRAVAELGDVRDLVAESTDAAATTPREDYAALQQRHRVKPKVGYVVRAVVWSLAAIVGIVLGVLGATGVLPLVAGPIIGLFGMASTGLGLLVGDTLAQETTTNHPMPENRAGGFAGATFLAAYGVAFGFMVAVGALPVWCVVFAALGVIASIILFAFLGASQTNRHKAWTRQALAREPANRFEREPETAARFGLYTVAIWIVTFAVIAVLVFTVGWWWAPLAFAGGFAAMMLVLARMLFAPDKTS</sequence>
<proteinExistence type="predicted"/>
<keyword evidence="1" id="KW-0472">Membrane</keyword>
<feature type="transmembrane region" description="Helical" evidence="1">
    <location>
        <begin position="194"/>
        <end position="214"/>
    </location>
</feature>
<dbReference type="InterPro" id="IPR047928">
    <property type="entry name" value="Perm_prefix_1"/>
</dbReference>
<evidence type="ECO:0000256" key="1">
    <source>
        <dbReference type="SAM" id="Phobius"/>
    </source>
</evidence>
<dbReference type="RefSeq" id="WP_191763881.1">
    <property type="nucleotide sequence ID" value="NZ_JACSPM010000001.1"/>
</dbReference>
<keyword evidence="3" id="KW-1185">Reference proteome</keyword>
<feature type="transmembrane region" description="Helical" evidence="1">
    <location>
        <begin position="125"/>
        <end position="146"/>
    </location>
</feature>
<accession>A0ABR8WZD0</accession>
<feature type="transmembrane region" description="Helical" evidence="1">
    <location>
        <begin position="167"/>
        <end position="188"/>
    </location>
</feature>
<feature type="transmembrane region" description="Helical" evidence="1">
    <location>
        <begin position="97"/>
        <end position="119"/>
    </location>
</feature>